<keyword evidence="2" id="KW-1185">Reference proteome</keyword>
<dbReference type="AlphaFoldDB" id="A0A137NQX2"/>
<evidence type="ECO:0000313" key="1">
    <source>
        <dbReference type="EMBL" id="KXN65166.1"/>
    </source>
</evidence>
<organism evidence="1 2">
    <name type="scientific">Conidiobolus coronatus (strain ATCC 28846 / CBS 209.66 / NRRL 28638)</name>
    <name type="common">Delacroixia coronata</name>
    <dbReference type="NCBI Taxonomy" id="796925"/>
    <lineage>
        <taxon>Eukaryota</taxon>
        <taxon>Fungi</taxon>
        <taxon>Fungi incertae sedis</taxon>
        <taxon>Zoopagomycota</taxon>
        <taxon>Entomophthoromycotina</taxon>
        <taxon>Entomophthoromycetes</taxon>
        <taxon>Entomophthorales</taxon>
        <taxon>Ancylistaceae</taxon>
        <taxon>Conidiobolus</taxon>
    </lineage>
</organism>
<dbReference type="EMBL" id="KQ964961">
    <property type="protein sequence ID" value="KXN65166.1"/>
    <property type="molecule type" value="Genomic_DNA"/>
</dbReference>
<gene>
    <name evidence="1" type="ORF">CONCODRAFT_80852</name>
</gene>
<reference evidence="1 2" key="1">
    <citation type="journal article" date="2015" name="Genome Biol. Evol.">
        <title>Phylogenomic analyses indicate that early fungi evolved digesting cell walls of algal ancestors of land plants.</title>
        <authorList>
            <person name="Chang Y."/>
            <person name="Wang S."/>
            <person name="Sekimoto S."/>
            <person name="Aerts A.L."/>
            <person name="Choi C."/>
            <person name="Clum A."/>
            <person name="LaButti K.M."/>
            <person name="Lindquist E.A."/>
            <person name="Yee Ngan C."/>
            <person name="Ohm R.A."/>
            <person name="Salamov A.A."/>
            <person name="Grigoriev I.V."/>
            <person name="Spatafora J.W."/>
            <person name="Berbee M.L."/>
        </authorList>
    </citation>
    <scope>NUCLEOTIDE SEQUENCE [LARGE SCALE GENOMIC DNA]</scope>
    <source>
        <strain evidence="1 2">NRRL 28638</strain>
    </source>
</reference>
<name>A0A137NQX2_CONC2</name>
<dbReference type="Proteomes" id="UP000070444">
    <property type="component" value="Unassembled WGS sequence"/>
</dbReference>
<sequence length="64" mass="7014">MPTLPTPQVPTVVGIKRASPHAATLPPLKMVNITYPTPPTCSRPILPPPAHYSRSLPYPNQYQL</sequence>
<evidence type="ECO:0000313" key="2">
    <source>
        <dbReference type="Proteomes" id="UP000070444"/>
    </source>
</evidence>
<accession>A0A137NQX2</accession>
<proteinExistence type="predicted"/>
<protein>
    <submittedName>
        <fullName evidence="1">Uncharacterized protein</fullName>
    </submittedName>
</protein>